<proteinExistence type="inferred from homology"/>
<dbReference type="GO" id="GO:0016020">
    <property type="term" value="C:membrane"/>
    <property type="evidence" value="ECO:0007669"/>
    <property type="project" value="InterPro"/>
</dbReference>
<evidence type="ECO:0000256" key="1">
    <source>
        <dbReference type="ARBA" id="ARBA00005278"/>
    </source>
</evidence>
<organism evidence="4 5">
    <name type="scientific">Anthropogastromicrobium aceti</name>
    <dbReference type="NCBI Taxonomy" id="2981768"/>
    <lineage>
        <taxon>Bacteria</taxon>
        <taxon>Bacillati</taxon>
        <taxon>Bacillota</taxon>
        <taxon>Clostridia</taxon>
        <taxon>Lachnospirales</taxon>
        <taxon>Lachnospiraceae</taxon>
        <taxon>Anthropogastromicrobium</taxon>
    </lineage>
</organism>
<name>A0AAE3E4A0_9FIRM</name>
<keyword evidence="2 3" id="KW-0472">Membrane</keyword>
<keyword evidence="3" id="KW-1133">Transmembrane helix</keyword>
<dbReference type="PANTHER" id="PTHR22550:SF9">
    <property type="entry name" value="STAGE V SPORULATION PROTEIN AF"/>
    <property type="match status" value="1"/>
</dbReference>
<feature type="transmembrane region" description="Helical" evidence="3">
    <location>
        <begin position="380"/>
        <end position="398"/>
    </location>
</feature>
<keyword evidence="5" id="KW-1185">Reference proteome</keyword>
<evidence type="ECO:0000256" key="3">
    <source>
        <dbReference type="SAM" id="Phobius"/>
    </source>
</evidence>
<dbReference type="EMBL" id="JAJEQN010000016">
    <property type="protein sequence ID" value="MCC2221540.1"/>
    <property type="molecule type" value="Genomic_DNA"/>
</dbReference>
<dbReference type="GO" id="GO:0009847">
    <property type="term" value="P:spore germination"/>
    <property type="evidence" value="ECO:0007669"/>
    <property type="project" value="InterPro"/>
</dbReference>
<dbReference type="InterPro" id="IPR004995">
    <property type="entry name" value="Spore_Ger"/>
</dbReference>
<reference evidence="4 5" key="1">
    <citation type="submission" date="2021-10" db="EMBL/GenBank/DDBJ databases">
        <title>Anaerobic single-cell dispensing facilitates the cultivation of human gut bacteria.</title>
        <authorList>
            <person name="Afrizal A."/>
        </authorList>
    </citation>
    <scope>NUCLEOTIDE SEQUENCE [LARGE SCALE GENOMIC DNA]</scope>
    <source>
        <strain evidence="4 5">CLA-AA-H224</strain>
    </source>
</reference>
<evidence type="ECO:0000313" key="5">
    <source>
        <dbReference type="Proteomes" id="UP001198200"/>
    </source>
</evidence>
<evidence type="ECO:0000256" key="2">
    <source>
        <dbReference type="ARBA" id="ARBA00023136"/>
    </source>
</evidence>
<dbReference type="AlphaFoldDB" id="A0AAE3E4A0"/>
<evidence type="ECO:0000313" key="4">
    <source>
        <dbReference type="EMBL" id="MCC2221540.1"/>
    </source>
</evidence>
<keyword evidence="3" id="KW-0812">Transmembrane</keyword>
<gene>
    <name evidence="4" type="ORF">LKD48_07815</name>
</gene>
<dbReference type="PIRSF" id="PIRSF005690">
    <property type="entry name" value="GerBA"/>
    <property type="match status" value="1"/>
</dbReference>
<accession>A0AAE3E4A0</accession>
<sequence>MEKLSKNIDINMNYLSKLLCINKSFDLITRVIELKGHKAAIYCIDGFVKSDTLEKLLEFMFKKTDSFKQPEDFPTDASSFLTLLLPYCEIKLEANFAPAVTSLLKGMSLLIIDGYDQLFIIDCRSYPARSISEPDKDKTMRGSRDGFVETLVCNTALIRRRIRDPKLIMEMQQAGTRSKTDICLCYLDDLVDKKLLSSIRKRIQNITVQSLTMNQESLAECIFPYKWFNPFPKFKFTERPDAACAAVFEGNLIILVDNSPSAMILPSSLFDIVEEADDYYFPPLTGTYLRLTRALIALMTYFVPVLYLLSTMHPTMLPDWLSFIAIKDNINVPIILQLLILELALDGLRLAAVNTPNMLSTPLSITAGIVLGEFSVKSGWFNSESMVYMAFIFVANYTQSSYEFGYALKFMRILTLILTAIFDFWGFAAGVILFISSMICNKTISGYPYLYPVIPFSWKALSRRFFRSRLTDVESK</sequence>
<dbReference type="RefSeq" id="WP_308731665.1">
    <property type="nucleotide sequence ID" value="NZ_JAJEQN010000016.1"/>
</dbReference>
<feature type="transmembrane region" description="Helical" evidence="3">
    <location>
        <begin position="291"/>
        <end position="309"/>
    </location>
</feature>
<comment type="similarity">
    <text evidence="1">Belongs to the GerABKA family.</text>
</comment>
<dbReference type="PANTHER" id="PTHR22550">
    <property type="entry name" value="SPORE GERMINATION PROTEIN"/>
    <property type="match status" value="1"/>
</dbReference>
<dbReference type="Proteomes" id="UP001198200">
    <property type="component" value="Unassembled WGS sequence"/>
</dbReference>
<dbReference type="Pfam" id="PF03323">
    <property type="entry name" value="GerA"/>
    <property type="match status" value="1"/>
</dbReference>
<comment type="caution">
    <text evidence="4">The sequence shown here is derived from an EMBL/GenBank/DDBJ whole genome shotgun (WGS) entry which is preliminary data.</text>
</comment>
<dbReference type="InterPro" id="IPR050768">
    <property type="entry name" value="UPF0353/GerABKA_families"/>
</dbReference>
<protein>
    <submittedName>
        <fullName evidence="4">Spore germination protein</fullName>
    </submittedName>
</protein>
<feature type="transmembrane region" description="Helical" evidence="3">
    <location>
        <begin position="410"/>
        <end position="435"/>
    </location>
</feature>